<keyword evidence="5" id="KW-0347">Helicase</keyword>
<reference evidence="14 15" key="1">
    <citation type="submission" date="2014-02" db="EMBL/GenBank/DDBJ databases">
        <authorList>
            <person name="Sibley D."/>
            <person name="Venepally P."/>
            <person name="Karamycheva S."/>
            <person name="Hadjithomas M."/>
            <person name="Khan A."/>
            <person name="Brunk B."/>
            <person name="Roos D."/>
            <person name="Caler E."/>
            <person name="Lorenzi H."/>
        </authorList>
    </citation>
    <scope>NUCLEOTIDE SEQUENCE [LARGE SCALE GENOMIC DNA]</scope>
    <source>
        <strain evidence="14 15">GAB2-2007-GAL-DOM2</strain>
    </source>
</reference>
<evidence type="ECO:0000313" key="14">
    <source>
        <dbReference type="EMBL" id="KFG44172.1"/>
    </source>
</evidence>
<dbReference type="Pfam" id="PF02735">
    <property type="entry name" value="Ku"/>
    <property type="match status" value="1"/>
</dbReference>
<dbReference type="VEuPathDB" id="ToxoDB:TGDOM2_312510"/>
<organism evidence="14 15">
    <name type="scientific">Toxoplasma gondii GAB2-2007-GAL-DOM2</name>
    <dbReference type="NCBI Taxonomy" id="1130820"/>
    <lineage>
        <taxon>Eukaryota</taxon>
        <taxon>Sar</taxon>
        <taxon>Alveolata</taxon>
        <taxon>Apicomplexa</taxon>
        <taxon>Conoidasida</taxon>
        <taxon>Coccidia</taxon>
        <taxon>Eucoccidiorida</taxon>
        <taxon>Eimeriorina</taxon>
        <taxon>Sarcocystidae</taxon>
        <taxon>Toxoplasma</taxon>
    </lineage>
</organism>
<dbReference type="InterPro" id="IPR036494">
    <property type="entry name" value="Ku_C_sf"/>
</dbReference>
<dbReference type="InterPro" id="IPR036465">
    <property type="entry name" value="vWFA_dom_sf"/>
</dbReference>
<dbReference type="InterPro" id="IPR006164">
    <property type="entry name" value="DNA_bd_Ku70/Ku80"/>
</dbReference>
<dbReference type="InterPro" id="IPR016194">
    <property type="entry name" value="SPOC-like_C_dom_sf"/>
</dbReference>
<feature type="region of interest" description="Disordered" evidence="12">
    <location>
        <begin position="347"/>
        <end position="378"/>
    </location>
</feature>
<dbReference type="GO" id="GO:0006303">
    <property type="term" value="P:double-strand break repair via nonhomologous end joining"/>
    <property type="evidence" value="ECO:0007669"/>
    <property type="project" value="InterPro"/>
</dbReference>
<name>A0A086KIF4_TOXGO</name>
<dbReference type="SUPFAM" id="SSF100939">
    <property type="entry name" value="SPOC domain-like"/>
    <property type="match status" value="1"/>
</dbReference>
<dbReference type="SMART" id="SM00559">
    <property type="entry name" value="Ku78"/>
    <property type="match status" value="1"/>
</dbReference>
<feature type="region of interest" description="Disordered" evidence="12">
    <location>
        <begin position="625"/>
        <end position="658"/>
    </location>
</feature>
<dbReference type="InterPro" id="IPR014893">
    <property type="entry name" value="Ku_PK_bind"/>
</dbReference>
<evidence type="ECO:0000259" key="13">
    <source>
        <dbReference type="SMART" id="SM00559"/>
    </source>
</evidence>
<evidence type="ECO:0000256" key="8">
    <source>
        <dbReference type="ARBA" id="ARBA00023172"/>
    </source>
</evidence>
<comment type="subcellular location">
    <subcellularLocation>
        <location evidence="1">Nucleus</location>
    </subcellularLocation>
</comment>
<feature type="region of interest" description="Disordered" evidence="12">
    <location>
        <begin position="550"/>
        <end position="578"/>
    </location>
</feature>
<evidence type="ECO:0000256" key="1">
    <source>
        <dbReference type="ARBA" id="ARBA00004123"/>
    </source>
</evidence>
<dbReference type="SUPFAM" id="SSF101420">
    <property type="entry name" value="C-terminal domain of Ku80"/>
    <property type="match status" value="2"/>
</dbReference>
<feature type="compositionally biased region" description="Polar residues" evidence="12">
    <location>
        <begin position="63"/>
        <end position="77"/>
    </location>
</feature>
<keyword evidence="6" id="KW-0067">ATP-binding</keyword>
<keyword evidence="2" id="KW-0547">Nucleotide-binding</keyword>
<evidence type="ECO:0000256" key="2">
    <source>
        <dbReference type="ARBA" id="ARBA00022741"/>
    </source>
</evidence>
<keyword evidence="9" id="KW-0234">DNA repair</keyword>
<dbReference type="OrthoDB" id="330954at2759"/>
<proteinExistence type="predicted"/>
<evidence type="ECO:0000256" key="9">
    <source>
        <dbReference type="ARBA" id="ARBA00023204"/>
    </source>
</evidence>
<feature type="compositionally biased region" description="Basic and acidic residues" evidence="12">
    <location>
        <begin position="397"/>
        <end position="413"/>
    </location>
</feature>
<feature type="compositionally biased region" description="Basic and acidic residues" evidence="12">
    <location>
        <begin position="560"/>
        <end position="578"/>
    </location>
</feature>
<evidence type="ECO:0000256" key="12">
    <source>
        <dbReference type="SAM" id="MobiDB-lite"/>
    </source>
</evidence>
<keyword evidence="7" id="KW-0238">DNA-binding</keyword>
<dbReference type="Gene3D" id="3.40.50.410">
    <property type="entry name" value="von Willebrand factor, type A domain"/>
    <property type="match status" value="1"/>
</dbReference>
<evidence type="ECO:0000256" key="11">
    <source>
        <dbReference type="SAM" id="Coils"/>
    </source>
</evidence>
<dbReference type="GO" id="GO:0043564">
    <property type="term" value="C:Ku70:Ku80 complex"/>
    <property type="evidence" value="ECO:0007669"/>
    <property type="project" value="TreeGrafter"/>
</dbReference>
<dbReference type="GO" id="GO:0004386">
    <property type="term" value="F:helicase activity"/>
    <property type="evidence" value="ECO:0007669"/>
    <property type="project" value="UniProtKB-KW"/>
</dbReference>
<dbReference type="PANTHER" id="PTHR12604">
    <property type="entry name" value="KU AUTOANTIGEN DNA HELICASE"/>
    <property type="match status" value="1"/>
</dbReference>
<keyword evidence="10" id="KW-0539">Nucleus</keyword>
<keyword evidence="3" id="KW-0227">DNA damage</keyword>
<feature type="domain" description="Ku" evidence="13">
    <location>
        <begin position="434"/>
        <end position="576"/>
    </location>
</feature>
<evidence type="ECO:0000313" key="15">
    <source>
        <dbReference type="Proteomes" id="UP000028837"/>
    </source>
</evidence>
<feature type="compositionally biased region" description="Low complexity" evidence="12">
    <location>
        <begin position="45"/>
        <end position="58"/>
    </location>
</feature>
<dbReference type="GO" id="GO:0000723">
    <property type="term" value="P:telomere maintenance"/>
    <property type="evidence" value="ECO:0007669"/>
    <property type="project" value="TreeGrafter"/>
</dbReference>
<evidence type="ECO:0000256" key="10">
    <source>
        <dbReference type="ARBA" id="ARBA00023242"/>
    </source>
</evidence>
<dbReference type="PANTHER" id="PTHR12604:SF4">
    <property type="entry name" value="X-RAY REPAIR CROSS-COMPLEMENTING PROTEIN 5"/>
    <property type="match status" value="1"/>
</dbReference>
<dbReference type="EMBL" id="AHZU02000452">
    <property type="protein sequence ID" value="KFG44172.1"/>
    <property type="molecule type" value="Genomic_DNA"/>
</dbReference>
<gene>
    <name evidence="14" type="ORF">TGDOM2_312510</name>
</gene>
<feature type="compositionally biased region" description="Basic and acidic residues" evidence="12">
    <location>
        <begin position="634"/>
        <end position="657"/>
    </location>
</feature>
<dbReference type="Gene3D" id="2.40.290.10">
    <property type="match status" value="1"/>
</dbReference>
<feature type="region of interest" description="Disordered" evidence="12">
    <location>
        <begin position="397"/>
        <end position="434"/>
    </location>
</feature>
<feature type="compositionally biased region" description="Basic and acidic residues" evidence="12">
    <location>
        <begin position="350"/>
        <end position="378"/>
    </location>
</feature>
<accession>A0A086KIF4</accession>
<keyword evidence="11" id="KW-0175">Coiled coil</keyword>
<keyword evidence="8" id="KW-0233">DNA recombination</keyword>
<feature type="region of interest" description="Disordered" evidence="12">
    <location>
        <begin position="1077"/>
        <end position="1096"/>
    </location>
</feature>
<keyword evidence="4" id="KW-0378">Hydrolase</keyword>
<sequence>MALPGQSFKRVIVLLLDCGATMQQTLRGDFSDALVAQTEVLSSSFASSGGASSPSPLSKKADSTPSQVPLSPDSVPSISAADRSADLSSFHAMKRAARAYVQRLAATSAKVDVGVVCFGSCRTDNPLAPVEGDIQPGDTGDAEEGYKHVEVSLRPESASWKLVQELEKVKNSANRSDAIDGLVVAVDMVEKTYGPKLSQNNVSFLVFSDCQSSPATPEDIPAVRDRLEVLGIRVHFIIVDGSVPTHPGIWRPGDPSARLNQHFVSPLRPALPSLSLVASTVIPLRSFLASPFMTAFYPPPKRLSTKCRVNLEVSKAFLIPVYVFVRTRKEPVPTLRKRVFVGVSRPATRRRTDSVPREDTPGDAFGAEKTRNDQGEHDEDWRDLKVERFYYRANDPERTPVKLGEPDTRRRDGTSIFGRPDGSSEDERAPGAGGDAGVHIQRLYAYRYGKQLVAVSGVEQQAFKQQTTAGLVVLGVTRRDSIQRWWNLGPPEYVTCALNNRPSLVALRSLVLALQRLDSVLLCSFVWRGGYPAKLVALLPHVGGGNREKRKAWQATASLKESDDVKREEETNQKEAGDEDKTYGLHLIYLPVAEDMLELRLPSLPSVTPRQLRAVETLVESLTLPGSPQVSVKSGEKGGRASEKDEGDREAEKKPIDGEWEEVEAQRKALQAPASSPAGWQTNAPLEIAVDPSTRVHSPSPPCSSAAFPSFLPDSISSFATKSESLSLHKIHNPTLQRYYHLLVYRHYNPASPPVALGEEGSETQAQTTWREAEESHQHRLHHMWARGSPVERLFTVRTPGCLDSEQPDASVEQTKEAGQRETQVDAALKAAFPQATSLEAQTAGRRQREVQQKLLFGEVVRKQKELVVRDVKVSGEWTEPHFDTPGEEPRMTAEARREETEKLERAIEEEERQKKLEALKALHVHSVNPVRDFQRLLEVKETDLTEKAIQEMTEMIFKFLRAAGPPQGALERPTGAGRGGETSGLQNFRRQQHLGKALVCVEALREGCRRELEGEKFNEFLAEVKAEQCRADAAADDSFRTFWNLLKSRKIGLITHAEDPRVDLEPAQSLRIYEDESVQEPSTQTAMTAARPLDPHDVDDLLDLVE</sequence>
<evidence type="ECO:0000256" key="4">
    <source>
        <dbReference type="ARBA" id="ARBA00022801"/>
    </source>
</evidence>
<dbReference type="CDD" id="cd00198">
    <property type="entry name" value="vWFA"/>
    <property type="match status" value="1"/>
</dbReference>
<dbReference type="GO" id="GO:0042162">
    <property type="term" value="F:telomeric DNA binding"/>
    <property type="evidence" value="ECO:0007669"/>
    <property type="project" value="TreeGrafter"/>
</dbReference>
<feature type="region of interest" description="Disordered" evidence="12">
    <location>
        <begin position="45"/>
        <end position="77"/>
    </location>
</feature>
<evidence type="ECO:0000256" key="6">
    <source>
        <dbReference type="ARBA" id="ARBA00022840"/>
    </source>
</evidence>
<dbReference type="Proteomes" id="UP000028837">
    <property type="component" value="Unassembled WGS sequence"/>
</dbReference>
<feature type="coiled-coil region" evidence="11">
    <location>
        <begin position="891"/>
        <end position="921"/>
    </location>
</feature>
<dbReference type="GO" id="GO:0005524">
    <property type="term" value="F:ATP binding"/>
    <property type="evidence" value="ECO:0007669"/>
    <property type="project" value="UniProtKB-KW"/>
</dbReference>
<comment type="caution">
    <text evidence="14">The sequence shown here is derived from an EMBL/GenBank/DDBJ whole genome shotgun (WGS) entry which is preliminary data.</text>
</comment>
<dbReference type="GO" id="GO:0006310">
    <property type="term" value="P:DNA recombination"/>
    <property type="evidence" value="ECO:0007669"/>
    <property type="project" value="UniProtKB-KW"/>
</dbReference>
<dbReference type="GO" id="GO:0016787">
    <property type="term" value="F:hydrolase activity"/>
    <property type="evidence" value="ECO:0007669"/>
    <property type="project" value="UniProtKB-KW"/>
</dbReference>
<evidence type="ECO:0000256" key="7">
    <source>
        <dbReference type="ARBA" id="ARBA00023125"/>
    </source>
</evidence>
<dbReference type="AlphaFoldDB" id="A0A086KIF4"/>
<dbReference type="SUPFAM" id="SSF53300">
    <property type="entry name" value="vWA-like"/>
    <property type="match status" value="1"/>
</dbReference>
<evidence type="ECO:0000256" key="5">
    <source>
        <dbReference type="ARBA" id="ARBA00022806"/>
    </source>
</evidence>
<dbReference type="GO" id="GO:0003690">
    <property type="term" value="F:double-stranded DNA binding"/>
    <property type="evidence" value="ECO:0007669"/>
    <property type="project" value="TreeGrafter"/>
</dbReference>
<evidence type="ECO:0000256" key="3">
    <source>
        <dbReference type="ARBA" id="ARBA00022763"/>
    </source>
</evidence>
<dbReference type="Pfam" id="PF08785">
    <property type="entry name" value="Ku_PK_bind"/>
    <property type="match status" value="1"/>
</dbReference>
<dbReference type="Gene3D" id="1.25.40.240">
    <property type="entry name" value="Ku, C-terminal domain"/>
    <property type="match status" value="1"/>
</dbReference>
<protein>
    <submittedName>
        <fullName evidence="14">Ku70/Ku80 beta-barrel domain-containing protein</fullName>
    </submittedName>
</protein>